<dbReference type="OMA" id="INARVCA"/>
<dbReference type="AlphaFoldDB" id="M2N240"/>
<dbReference type="OrthoDB" id="4158087at2759"/>
<organism evidence="1 2">
    <name type="scientific">Baudoinia panamericana (strain UAMH 10762)</name>
    <name type="common">Angels' share fungus</name>
    <name type="synonym">Baudoinia compniacensis (strain UAMH 10762)</name>
    <dbReference type="NCBI Taxonomy" id="717646"/>
    <lineage>
        <taxon>Eukaryota</taxon>
        <taxon>Fungi</taxon>
        <taxon>Dikarya</taxon>
        <taxon>Ascomycota</taxon>
        <taxon>Pezizomycotina</taxon>
        <taxon>Dothideomycetes</taxon>
        <taxon>Dothideomycetidae</taxon>
        <taxon>Mycosphaerellales</taxon>
        <taxon>Teratosphaeriaceae</taxon>
        <taxon>Baudoinia</taxon>
    </lineage>
</organism>
<evidence type="ECO:0000313" key="1">
    <source>
        <dbReference type="EMBL" id="EMC92745.1"/>
    </source>
</evidence>
<sequence length="458" mass="50678">MPGLDGDHAQNVFTQAWSKSSNSMLLAACCLSSVGHLDAVQPNRPSGQYELYKARVLREINARVCAPDTAVSGETIGALTLLTSFEISRGSEDARTHLQGLNSILKLKGAIKAARESGLAIMLETIDLLHAIMFNTPSIVCHDENPAPAFRPGAECLSGLLPILLAEQDRYRQTLSNEQTARSEGYSKLLTSAAVAFHAILTDAEAVEQVLPNDLLTQAWWCNIDKFRQEYLNPNGHRRTNQHLARAFHRSMILWYNALSGYPSSHSHSMVHADGMFTSVKAVEDSSWRATPYLALFIFLHGLFVSKDVSRKSFYVAHVARAIYQMGSREWRRARAFVYRFIDLVRILQAHTTLHSVSNTSVRSEFTPPWWRGGDLTRFGSPLVRAATVNPARMGHGSLAYATEPSPMLLSQSLPASELVTPYLEIDEDPFASQPAFSADVISTLAVQMDTSEASQTW</sequence>
<dbReference type="RefSeq" id="XP_007680088.1">
    <property type="nucleotide sequence ID" value="XM_007681898.1"/>
</dbReference>
<dbReference type="GeneID" id="19107991"/>
<accession>M2N240</accession>
<protein>
    <recommendedName>
        <fullName evidence="3">Transcription factor domain-containing protein</fullName>
    </recommendedName>
</protein>
<evidence type="ECO:0008006" key="3">
    <source>
        <dbReference type="Google" id="ProtNLM"/>
    </source>
</evidence>
<proteinExistence type="predicted"/>
<dbReference type="KEGG" id="bcom:BAUCODRAFT_125722"/>
<keyword evidence="2" id="KW-1185">Reference proteome</keyword>
<gene>
    <name evidence="1" type="ORF">BAUCODRAFT_125722</name>
</gene>
<reference evidence="1 2" key="1">
    <citation type="journal article" date="2012" name="PLoS Pathog.">
        <title>Diverse lifestyles and strategies of plant pathogenesis encoded in the genomes of eighteen Dothideomycetes fungi.</title>
        <authorList>
            <person name="Ohm R.A."/>
            <person name="Feau N."/>
            <person name="Henrissat B."/>
            <person name="Schoch C.L."/>
            <person name="Horwitz B.A."/>
            <person name="Barry K.W."/>
            <person name="Condon B.J."/>
            <person name="Copeland A.C."/>
            <person name="Dhillon B."/>
            <person name="Glaser F."/>
            <person name="Hesse C.N."/>
            <person name="Kosti I."/>
            <person name="LaButti K."/>
            <person name="Lindquist E.A."/>
            <person name="Lucas S."/>
            <person name="Salamov A.A."/>
            <person name="Bradshaw R.E."/>
            <person name="Ciuffetti L."/>
            <person name="Hamelin R.C."/>
            <person name="Kema G.H.J."/>
            <person name="Lawrence C."/>
            <person name="Scott J.A."/>
            <person name="Spatafora J.W."/>
            <person name="Turgeon B.G."/>
            <person name="de Wit P.J.G.M."/>
            <person name="Zhong S."/>
            <person name="Goodwin S.B."/>
            <person name="Grigoriev I.V."/>
        </authorList>
    </citation>
    <scope>NUCLEOTIDE SEQUENCE [LARGE SCALE GENOMIC DNA]</scope>
    <source>
        <strain evidence="1 2">UAMH 10762</strain>
    </source>
</reference>
<evidence type="ECO:0000313" key="2">
    <source>
        <dbReference type="Proteomes" id="UP000011761"/>
    </source>
</evidence>
<dbReference type="PANTHER" id="PTHR37540:SF5">
    <property type="entry name" value="TRANSCRIPTION FACTOR DOMAIN-CONTAINING PROTEIN"/>
    <property type="match status" value="1"/>
</dbReference>
<dbReference type="EMBL" id="KB445561">
    <property type="protein sequence ID" value="EMC92745.1"/>
    <property type="molecule type" value="Genomic_DNA"/>
</dbReference>
<dbReference type="Proteomes" id="UP000011761">
    <property type="component" value="Unassembled WGS sequence"/>
</dbReference>
<dbReference type="HOGENOM" id="CLU_597145_0_0_1"/>
<dbReference type="PANTHER" id="PTHR37540">
    <property type="entry name" value="TRANSCRIPTION FACTOR (ACR-2), PUTATIVE-RELATED-RELATED"/>
    <property type="match status" value="1"/>
</dbReference>
<name>M2N240_BAUPA</name>